<reference evidence="3" key="1">
    <citation type="journal article" date="2014" name="Front. Microbiol.">
        <title>High frequency of phylogenetically diverse reductive dehalogenase-homologous genes in deep subseafloor sedimentary metagenomes.</title>
        <authorList>
            <person name="Kawai M."/>
            <person name="Futagami T."/>
            <person name="Toyoda A."/>
            <person name="Takaki Y."/>
            <person name="Nishi S."/>
            <person name="Hori S."/>
            <person name="Arai W."/>
            <person name="Tsubouchi T."/>
            <person name="Morono Y."/>
            <person name="Uchiyama I."/>
            <person name="Ito T."/>
            <person name="Fujiyama A."/>
            <person name="Inagaki F."/>
            <person name="Takami H."/>
        </authorList>
    </citation>
    <scope>NUCLEOTIDE SEQUENCE</scope>
    <source>
        <strain evidence="3">Expedition CK06-06</strain>
    </source>
</reference>
<feature type="transmembrane region" description="Helical" evidence="1">
    <location>
        <begin position="201"/>
        <end position="225"/>
    </location>
</feature>
<dbReference type="InterPro" id="IPR025857">
    <property type="entry name" value="MacB_PCD"/>
</dbReference>
<keyword evidence="1" id="KW-0812">Transmembrane</keyword>
<feature type="non-terminal residue" evidence="3">
    <location>
        <position position="246"/>
    </location>
</feature>
<evidence type="ECO:0000256" key="1">
    <source>
        <dbReference type="SAM" id="Phobius"/>
    </source>
</evidence>
<dbReference type="InterPro" id="IPR050250">
    <property type="entry name" value="Macrolide_Exporter_MacB"/>
</dbReference>
<dbReference type="PANTHER" id="PTHR30572">
    <property type="entry name" value="MEMBRANE COMPONENT OF TRANSPORTER-RELATED"/>
    <property type="match status" value="1"/>
</dbReference>
<dbReference type="AlphaFoldDB" id="X0WZM0"/>
<comment type="caution">
    <text evidence="3">The sequence shown here is derived from an EMBL/GenBank/DDBJ whole genome shotgun (WGS) entry which is preliminary data.</text>
</comment>
<feature type="domain" description="MacB-like periplasmic core" evidence="2">
    <location>
        <begin position="10"/>
        <end position="171"/>
    </location>
</feature>
<protein>
    <recommendedName>
        <fullName evidence="2">MacB-like periplasmic core domain-containing protein</fullName>
    </recommendedName>
</protein>
<organism evidence="3">
    <name type="scientific">marine sediment metagenome</name>
    <dbReference type="NCBI Taxonomy" id="412755"/>
    <lineage>
        <taxon>unclassified sequences</taxon>
        <taxon>metagenomes</taxon>
        <taxon>ecological metagenomes</taxon>
    </lineage>
</organism>
<evidence type="ECO:0000259" key="2">
    <source>
        <dbReference type="Pfam" id="PF12704"/>
    </source>
</evidence>
<evidence type="ECO:0000313" key="3">
    <source>
        <dbReference type="EMBL" id="GAG29868.1"/>
    </source>
</evidence>
<sequence length="246" mass="27449">SFGPPGSGFASEKLTDDDAKIIERVKGVDMVGKLITKSSKTEFHNDVRYTFVSGMPTDKTRRVIEEMQSFEVVQGRNLKSSDNYKVVVGELVSKGELYDKEVRLRDRITIKDKEFKVIGIMGPIGNPIDDKSMIIPYDTAKDLFDMDEITIIIVQTMEGVDINQVAESIKKDLRRYRNVDEGEEDFKVTTFEQLMTSFQTIFGIVQAVIIGIAAISLLVGGVGITNSMYTSVLERTRDIGIMKAVG</sequence>
<dbReference type="GO" id="GO:0022857">
    <property type="term" value="F:transmembrane transporter activity"/>
    <property type="evidence" value="ECO:0007669"/>
    <property type="project" value="TreeGrafter"/>
</dbReference>
<dbReference type="Pfam" id="PF12704">
    <property type="entry name" value="MacB_PCD"/>
    <property type="match status" value="1"/>
</dbReference>
<proteinExistence type="predicted"/>
<dbReference type="EMBL" id="BARS01046481">
    <property type="protein sequence ID" value="GAG29868.1"/>
    <property type="molecule type" value="Genomic_DNA"/>
</dbReference>
<keyword evidence="1" id="KW-0472">Membrane</keyword>
<name>X0WZM0_9ZZZZ</name>
<feature type="non-terminal residue" evidence="3">
    <location>
        <position position="1"/>
    </location>
</feature>
<accession>X0WZM0</accession>
<keyword evidence="1" id="KW-1133">Transmembrane helix</keyword>
<gene>
    <name evidence="3" type="ORF">S01H1_69969</name>
</gene>
<dbReference type="GO" id="GO:0005886">
    <property type="term" value="C:plasma membrane"/>
    <property type="evidence" value="ECO:0007669"/>
    <property type="project" value="TreeGrafter"/>
</dbReference>
<dbReference type="PANTHER" id="PTHR30572:SF4">
    <property type="entry name" value="ABC TRANSPORTER PERMEASE YTRF"/>
    <property type="match status" value="1"/>
</dbReference>